<organism evidence="3 4">
    <name type="scientific">Sphingomonas lycopersici</name>
    <dbReference type="NCBI Taxonomy" id="2951807"/>
    <lineage>
        <taxon>Bacteria</taxon>
        <taxon>Pseudomonadati</taxon>
        <taxon>Pseudomonadota</taxon>
        <taxon>Alphaproteobacteria</taxon>
        <taxon>Sphingomonadales</taxon>
        <taxon>Sphingomonadaceae</taxon>
        <taxon>Sphingomonas</taxon>
    </lineage>
</organism>
<dbReference type="PROSITE" id="PS00455">
    <property type="entry name" value="AMP_BINDING"/>
    <property type="match status" value="1"/>
</dbReference>
<accession>A0AA41Z4R6</accession>
<evidence type="ECO:0000313" key="3">
    <source>
        <dbReference type="EMBL" id="MCW6533530.1"/>
    </source>
</evidence>
<dbReference type="InterPro" id="IPR050237">
    <property type="entry name" value="ATP-dep_AMP-bd_enzyme"/>
</dbReference>
<dbReference type="Pfam" id="PF00501">
    <property type="entry name" value="AMP-binding"/>
    <property type="match status" value="1"/>
</dbReference>
<dbReference type="Gene3D" id="3.40.50.12780">
    <property type="entry name" value="N-terminal domain of ligase-like"/>
    <property type="match status" value="1"/>
</dbReference>
<evidence type="ECO:0000313" key="4">
    <source>
        <dbReference type="Proteomes" id="UP001165565"/>
    </source>
</evidence>
<dbReference type="InterPro" id="IPR025110">
    <property type="entry name" value="AMP-bd_C"/>
</dbReference>
<dbReference type="InterPro" id="IPR020845">
    <property type="entry name" value="AMP-binding_CS"/>
</dbReference>
<dbReference type="PANTHER" id="PTHR43767">
    <property type="entry name" value="LONG-CHAIN-FATTY-ACID--COA LIGASE"/>
    <property type="match status" value="1"/>
</dbReference>
<dbReference type="InterPro" id="IPR045851">
    <property type="entry name" value="AMP-bd_C_sf"/>
</dbReference>
<feature type="domain" description="AMP-dependent synthetase/ligase" evidence="1">
    <location>
        <begin position="9"/>
        <end position="380"/>
    </location>
</feature>
<dbReference type="EMBL" id="JANFAV010000001">
    <property type="protein sequence ID" value="MCW6533530.1"/>
    <property type="molecule type" value="Genomic_DNA"/>
</dbReference>
<dbReference type="PANTHER" id="PTHR43767:SF7">
    <property type="entry name" value="MEDIUM_LONG-CHAIN-FATTY-ACID--COA LIGASE FADD8"/>
    <property type="match status" value="1"/>
</dbReference>
<dbReference type="Gene3D" id="3.30.300.30">
    <property type="match status" value="1"/>
</dbReference>
<feature type="domain" description="AMP-binding enzyme C-terminal" evidence="2">
    <location>
        <begin position="430"/>
        <end position="502"/>
    </location>
</feature>
<dbReference type="InterPro" id="IPR042099">
    <property type="entry name" value="ANL_N_sf"/>
</dbReference>
<gene>
    <name evidence="3" type="ORF">NEE01_01890</name>
</gene>
<name>A0AA41Z4R6_9SPHN</name>
<proteinExistence type="predicted"/>
<sequence length="521" mass="55457">MRSIDYFDRGHDRAPGRAALIDAATGERFTFAEVKARTERIAVAMHAAGFSSQQPAALYGPNSAAIMIALLAIWRANGQWVPVNTRNAIDANAAYLNYVRCGWLFYHSSMAADVALLRARVPSLTQCICLDRAMDGDASLDDLVAGAPDADLPDFSDPFGAPHDVVGLFPTGGTTGPSKGVVVTNLGWGTMLETLGAAVDGRTDAPVSLVVAPITHAAGPVALGTLALGATQVILPGFDAPAVLRAIAEHRVTHMYLPPTALYGLLEAAEQALPDVSSLRVFILVGSPVSPEKLRRAVEVFGPCMCQAYGQVESPMITTWLPPETVSAAAAGDHPERLASCGRPTRSVQVAIMDDDGRLLPDGQRGEIVVRGVLVSKEYFELPAATAEARQFGWHHTGDVAYRDADGYYYIVDRKKDMVVTGGFNVFTAEVEAAITELAAVRECAVIGIPHDKWGEQVHAIVVAEGIDEQAVIAHARVRLGGVKAPKSVSFVDAIPRTAAGKMDKNALRAGYWRDGARMVN</sequence>
<dbReference type="InterPro" id="IPR000873">
    <property type="entry name" value="AMP-dep_synth/lig_dom"/>
</dbReference>
<dbReference type="Proteomes" id="UP001165565">
    <property type="component" value="Unassembled WGS sequence"/>
</dbReference>
<comment type="caution">
    <text evidence="3">The sequence shown here is derived from an EMBL/GenBank/DDBJ whole genome shotgun (WGS) entry which is preliminary data.</text>
</comment>
<dbReference type="AlphaFoldDB" id="A0AA41Z4R6"/>
<dbReference type="Pfam" id="PF13193">
    <property type="entry name" value="AMP-binding_C"/>
    <property type="match status" value="1"/>
</dbReference>
<dbReference type="GO" id="GO:0016877">
    <property type="term" value="F:ligase activity, forming carbon-sulfur bonds"/>
    <property type="evidence" value="ECO:0007669"/>
    <property type="project" value="UniProtKB-ARBA"/>
</dbReference>
<keyword evidence="4" id="KW-1185">Reference proteome</keyword>
<evidence type="ECO:0000259" key="2">
    <source>
        <dbReference type="Pfam" id="PF13193"/>
    </source>
</evidence>
<reference evidence="3" key="1">
    <citation type="submission" date="2022-06" db="EMBL/GenBank/DDBJ databases">
        <title>Sphingomonas sp. nov. isolated from rhizosphere soil of tomato.</title>
        <authorList>
            <person name="Dong H."/>
            <person name="Gao R."/>
        </authorList>
    </citation>
    <scope>NUCLEOTIDE SEQUENCE</scope>
    <source>
        <strain evidence="3">MMSM24</strain>
    </source>
</reference>
<evidence type="ECO:0000259" key="1">
    <source>
        <dbReference type="Pfam" id="PF00501"/>
    </source>
</evidence>
<dbReference type="SUPFAM" id="SSF56801">
    <property type="entry name" value="Acetyl-CoA synthetase-like"/>
    <property type="match status" value="1"/>
</dbReference>
<dbReference type="RefSeq" id="WP_265267552.1">
    <property type="nucleotide sequence ID" value="NZ_JANFAV010000001.1"/>
</dbReference>
<protein>
    <submittedName>
        <fullName evidence="3">AMP-binding protein</fullName>
    </submittedName>
</protein>